<sequence>MAGTEVPILHARTLAEAYLFLNLVIASDDLTSLDETEEPAGTEPTREPAEPGGTGEPDEVEHAEPRARGRVIDYERWTTLTEGRTAWTLLFDGPDTGPRHRIIIVIPYETEFAARHGRPRFGPGRSDIIDPGQWQLAGAGYAHRALREAALYAENPTDHDRFQEVVANWAYARDAVAEAAKFLPDGADEIPEEAFWTEEGATTRRDEPERFTRDGLQSDLALYQHHLDRFVEVHGPPP</sequence>
<dbReference type="EMBL" id="QOIL01000002">
    <property type="protein sequence ID" value="RCG32642.1"/>
    <property type="molecule type" value="Genomic_DNA"/>
</dbReference>
<dbReference type="Proteomes" id="UP000253094">
    <property type="component" value="Unassembled WGS sequence"/>
</dbReference>
<gene>
    <name evidence="2" type="ORF">DQ384_03895</name>
</gene>
<organism evidence="2 3">
    <name type="scientific">Sphaerisporangium album</name>
    <dbReference type="NCBI Taxonomy" id="509200"/>
    <lineage>
        <taxon>Bacteria</taxon>
        <taxon>Bacillati</taxon>
        <taxon>Actinomycetota</taxon>
        <taxon>Actinomycetes</taxon>
        <taxon>Streptosporangiales</taxon>
        <taxon>Streptosporangiaceae</taxon>
        <taxon>Sphaerisporangium</taxon>
    </lineage>
</organism>
<evidence type="ECO:0000313" key="2">
    <source>
        <dbReference type="EMBL" id="RCG32642.1"/>
    </source>
</evidence>
<dbReference type="AlphaFoldDB" id="A0A367FS65"/>
<name>A0A367FS65_9ACTN</name>
<accession>A0A367FS65</accession>
<proteinExistence type="predicted"/>
<comment type="caution">
    <text evidence="2">The sequence shown here is derived from an EMBL/GenBank/DDBJ whole genome shotgun (WGS) entry which is preliminary data.</text>
</comment>
<reference evidence="2 3" key="1">
    <citation type="submission" date="2018-06" db="EMBL/GenBank/DDBJ databases">
        <title>Sphaerisporangium craniellae sp. nov., isolated from a marine sponge in the South China Sea.</title>
        <authorList>
            <person name="Li L."/>
        </authorList>
    </citation>
    <scope>NUCLEOTIDE SEQUENCE [LARGE SCALE GENOMIC DNA]</scope>
    <source>
        <strain evidence="2 3">CCTCC AA 208026</strain>
    </source>
</reference>
<keyword evidence="3" id="KW-1185">Reference proteome</keyword>
<evidence type="ECO:0000256" key="1">
    <source>
        <dbReference type="SAM" id="MobiDB-lite"/>
    </source>
</evidence>
<protein>
    <submittedName>
        <fullName evidence="2">Uncharacterized protein</fullName>
    </submittedName>
</protein>
<feature type="region of interest" description="Disordered" evidence="1">
    <location>
        <begin position="33"/>
        <end position="67"/>
    </location>
</feature>
<evidence type="ECO:0000313" key="3">
    <source>
        <dbReference type="Proteomes" id="UP000253094"/>
    </source>
</evidence>